<reference evidence="1" key="1">
    <citation type="journal article" date="2023" name="Int. J. Syst. Evol. Microbiol.">
        <title>&lt;i&gt;Shewanella septentrionalis&lt;/i&gt; sp. nov. and &lt;i&gt;Shewanella holmiensis&lt;/i&gt; sp. nov., isolated from Baltic Sea water and sediments.</title>
        <authorList>
            <person name="Martin-Rodriguez A.J."/>
            <person name="Thorell K."/>
            <person name="Joffre E."/>
            <person name="Jensie-Markopoulos S."/>
            <person name="Moore E.R.B."/>
            <person name="Sjoling A."/>
        </authorList>
    </citation>
    <scope>NUCLEOTIDE SEQUENCE</scope>
    <source>
        <strain evidence="1">SP1S2-7</strain>
    </source>
</reference>
<name>A0A9X2WMJ2_9GAMM</name>
<dbReference type="RefSeq" id="WP_261298478.1">
    <property type="nucleotide sequence ID" value="NZ_JAMTCD010000010.1"/>
</dbReference>
<evidence type="ECO:0000313" key="2">
    <source>
        <dbReference type="Proteomes" id="UP001155546"/>
    </source>
</evidence>
<comment type="caution">
    <text evidence="1">The sequence shown here is derived from an EMBL/GenBank/DDBJ whole genome shotgun (WGS) entry which is preliminary data.</text>
</comment>
<gene>
    <name evidence="1" type="ORF">NE535_09900</name>
</gene>
<proteinExistence type="predicted"/>
<evidence type="ECO:0000313" key="1">
    <source>
        <dbReference type="EMBL" id="MCT7942103.1"/>
    </source>
</evidence>
<accession>A0A9X2WMJ2</accession>
<dbReference type="Proteomes" id="UP001155546">
    <property type="component" value="Unassembled WGS sequence"/>
</dbReference>
<organism evidence="1 2">
    <name type="scientific">Shewanella holmiensis</name>
    <dbReference type="NCBI Taxonomy" id="2952222"/>
    <lineage>
        <taxon>Bacteria</taxon>
        <taxon>Pseudomonadati</taxon>
        <taxon>Pseudomonadota</taxon>
        <taxon>Gammaproteobacteria</taxon>
        <taxon>Alteromonadales</taxon>
        <taxon>Shewanellaceae</taxon>
        <taxon>Shewanella</taxon>
    </lineage>
</organism>
<dbReference type="AlphaFoldDB" id="A0A9X2WMJ2"/>
<sequence>MSSNLHQAGVKLLKQLGRHADVIMDAYLAGSVSESSHDPAVIEKLKKSGLLWRPEPDQALRLKRSVRALLEEGLSDERNRQIDSNVGSALATIKTLADHYKEARYNVDYSAAEAYLADLSEHVYSFTDSLRYSIRVLWGRINNEFGYVGTVNAKIRENELAQSQVTELLNGLEMFQFSELGEIAGDIRELRRLLMTSLQDTLSYCTQELSVVQGRLLELLGRFRQIQGRTRLLKGWLLHTDLHPDYQPENHVAHNKIPALFNYAEAILKPAHVDISNPHHEFELLQMVAQIKAISRDERIVVPRDTHVTFEMSEAEDFDIPDNPLKVAVDEYFCAIIDSGLRQSALEYLQQQQLDWDSESWLYQVIGGYEALPMEHKQYFELEPIGKPHPVYTGNFIVTDVELWLA</sequence>
<dbReference type="EMBL" id="JAMTCD010000010">
    <property type="protein sequence ID" value="MCT7942103.1"/>
    <property type="molecule type" value="Genomic_DNA"/>
</dbReference>
<keyword evidence="2" id="KW-1185">Reference proteome</keyword>
<protein>
    <submittedName>
        <fullName evidence="1">Phosphoenolpyruvate carboxylase</fullName>
    </submittedName>
</protein>